<dbReference type="NCBIfam" id="TIGR02030">
    <property type="entry name" value="BchI-ChlI"/>
    <property type="match status" value="1"/>
</dbReference>
<evidence type="ECO:0000256" key="8">
    <source>
        <dbReference type="ARBA" id="ARBA00048693"/>
    </source>
</evidence>
<dbReference type="FunFam" id="3.40.50.300:FF:000601">
    <property type="entry name" value="Mg-protoporphyrin IX chelatase"/>
    <property type="match status" value="1"/>
</dbReference>
<proteinExistence type="inferred from homology"/>
<keyword evidence="5 9" id="KW-0547">Nucleotide-binding</keyword>
<geneLocation type="plastid" evidence="11"/>
<dbReference type="InterPro" id="IPR011775">
    <property type="entry name" value="Mg_chelatase_ATPase-isu"/>
</dbReference>
<evidence type="ECO:0000256" key="3">
    <source>
        <dbReference type="ARBA" id="ARBA00022531"/>
    </source>
</evidence>
<dbReference type="SUPFAM" id="SSF52540">
    <property type="entry name" value="P-loop containing nucleoside triphosphate hydrolases"/>
    <property type="match status" value="1"/>
</dbReference>
<dbReference type="AlphaFoldDB" id="A0A4D6WPK7"/>
<dbReference type="InterPro" id="IPR041628">
    <property type="entry name" value="ChlI/MoxR_AAA_lid"/>
</dbReference>
<evidence type="ECO:0000313" key="11">
    <source>
        <dbReference type="EMBL" id="QCI05142.1"/>
    </source>
</evidence>
<comment type="catalytic activity">
    <reaction evidence="8 9">
        <text>protoporphyrin IX + Mg(2+) + ATP + H2O = Mg-protoporphyrin IX + ADP + phosphate + 3 H(+)</text>
        <dbReference type="Rhea" id="RHEA:13961"/>
        <dbReference type="ChEBI" id="CHEBI:15377"/>
        <dbReference type="ChEBI" id="CHEBI:15378"/>
        <dbReference type="ChEBI" id="CHEBI:18420"/>
        <dbReference type="ChEBI" id="CHEBI:30616"/>
        <dbReference type="ChEBI" id="CHEBI:43474"/>
        <dbReference type="ChEBI" id="CHEBI:57306"/>
        <dbReference type="ChEBI" id="CHEBI:60492"/>
        <dbReference type="ChEBI" id="CHEBI:456216"/>
        <dbReference type="EC" id="6.6.1.1"/>
    </reaction>
</comment>
<evidence type="ECO:0000256" key="5">
    <source>
        <dbReference type="ARBA" id="ARBA00022741"/>
    </source>
</evidence>
<sequence length="349" mass="38962">MNNTQNQVRPVFPFTAIVGQEEMKLALILNVIDPRIGGVMIMGDRGTGKSTTIRAIADLLPEIEVAEDDLFNSHISNYELMSDDVKSKLQKGVDISTKLINVPMIDLPLGATEDRVCGTIDIEKALTEGVKTFEPGLLAKAHRGILYVDEVNLLDDHLVDILLDSAASGWNTVEREGISIRHPSRFVLVGSGNPEEGELRPQLLDRFGMHAEIRTVRDPDLRVQIVEQRSAFDTNPYECLVKFKDQQEQLRDLILNAQKKLDNISIDYDLRIKISEICGVLDVDGLRGDIVTNRAAKAFAAYQDKDTVSIDDIKKVIVLCLRHRLRKDPLDTVDSGSKVEQVVNQILEI</sequence>
<reference evidence="11" key="2">
    <citation type="submission" date="2019-04" db="EMBL/GenBank/DDBJ databases">
        <authorList>
            <person name="Pasella M."/>
        </authorList>
    </citation>
    <scope>NUCLEOTIDE SEQUENCE</scope>
    <source>
        <strain evidence="11">HV6547_2</strain>
    </source>
</reference>
<dbReference type="GO" id="GO:0005524">
    <property type="term" value="F:ATP binding"/>
    <property type="evidence" value="ECO:0007669"/>
    <property type="project" value="UniProtKB-UniRule"/>
</dbReference>
<protein>
    <recommendedName>
        <fullName evidence="9">Mg-protoporphyrin IX chelatase</fullName>
        <ecNumber evidence="9">6.6.1.1</ecNumber>
    </recommendedName>
</protein>
<comment type="subcellular location">
    <subcellularLocation>
        <location evidence="9">Plastid</location>
        <location evidence="9">Chloroplast</location>
    </subcellularLocation>
</comment>
<comment type="function">
    <text evidence="9">Involved in chlorophyll biosynthesis. Catalyzes the insertion of magnesium ion into protoporphyrin IX to yield Mg-protoporphyrin IX.</text>
</comment>
<dbReference type="UniPathway" id="UPA00668"/>
<dbReference type="EC" id="6.6.1.1" evidence="9"/>
<dbReference type="InterPro" id="IPR003593">
    <property type="entry name" value="AAA+_ATPase"/>
</dbReference>
<evidence type="ECO:0000256" key="7">
    <source>
        <dbReference type="ARBA" id="ARBA00023171"/>
    </source>
</evidence>
<keyword evidence="9" id="KW-0150">Chloroplast</keyword>
<dbReference type="GO" id="GO:0015979">
    <property type="term" value="P:photosynthesis"/>
    <property type="evidence" value="ECO:0007669"/>
    <property type="project" value="UniProtKB-UniRule"/>
</dbReference>
<comment type="pathway">
    <text evidence="1 9">Porphyrin-containing compound metabolism; chlorophyll biosynthesis.</text>
</comment>
<evidence type="ECO:0000256" key="1">
    <source>
        <dbReference type="ARBA" id="ARBA00005173"/>
    </source>
</evidence>
<evidence type="ECO:0000256" key="2">
    <source>
        <dbReference type="ARBA" id="ARBA00005799"/>
    </source>
</evidence>
<organism evidence="11">
    <name type="scientific">Centroceras clavulatum</name>
    <dbReference type="NCBI Taxonomy" id="159503"/>
    <lineage>
        <taxon>Eukaryota</taxon>
        <taxon>Rhodophyta</taxon>
        <taxon>Florideophyceae</taxon>
        <taxon>Rhodymeniophycidae</taxon>
        <taxon>Ceramiales</taxon>
        <taxon>Ceramiaceae</taxon>
        <taxon>Centroceras</taxon>
    </lineage>
</organism>
<dbReference type="PANTHER" id="PTHR32039:SF9">
    <property type="entry name" value="MAGNESIUM-CHELATASE SUBUNIT CHLI-2, CHLOROPLASTIC"/>
    <property type="match status" value="1"/>
</dbReference>
<dbReference type="PANTHER" id="PTHR32039">
    <property type="entry name" value="MAGNESIUM-CHELATASE SUBUNIT CHLI"/>
    <property type="match status" value="1"/>
</dbReference>
<name>A0A4D6WPK7_9FLOR</name>
<keyword evidence="4 9" id="KW-0436">Ligase</keyword>
<dbReference type="Pfam" id="PF01078">
    <property type="entry name" value="Mg_chelatase"/>
    <property type="match status" value="1"/>
</dbReference>
<dbReference type="GO" id="GO:0015995">
    <property type="term" value="P:chlorophyll biosynthetic process"/>
    <property type="evidence" value="ECO:0007669"/>
    <property type="project" value="UniProtKB-UniPathway"/>
</dbReference>
<feature type="domain" description="AAA+ ATPase" evidence="10">
    <location>
        <begin position="35"/>
        <end position="217"/>
    </location>
</feature>
<evidence type="ECO:0000256" key="9">
    <source>
        <dbReference type="RuleBase" id="RU362087"/>
    </source>
</evidence>
<comment type="similarity">
    <text evidence="2 9">Belongs to the Mg-chelatase subunits D/I family.</text>
</comment>
<keyword evidence="7 9" id="KW-0149">Chlorophyll biosynthesis</keyword>
<dbReference type="SMART" id="SM00382">
    <property type="entry name" value="AAA"/>
    <property type="match status" value="1"/>
</dbReference>
<keyword evidence="9 11" id="KW-0934">Plastid</keyword>
<dbReference type="Pfam" id="PF17863">
    <property type="entry name" value="AAA_lid_2"/>
    <property type="match status" value="1"/>
</dbReference>
<keyword evidence="6 9" id="KW-0067">ATP-binding</keyword>
<dbReference type="GO" id="GO:0016851">
    <property type="term" value="F:magnesium chelatase activity"/>
    <property type="evidence" value="ECO:0007669"/>
    <property type="project" value="UniProtKB-UniRule"/>
</dbReference>
<keyword evidence="3 9" id="KW-0602">Photosynthesis</keyword>
<evidence type="ECO:0000256" key="6">
    <source>
        <dbReference type="ARBA" id="ARBA00022840"/>
    </source>
</evidence>
<evidence type="ECO:0000259" key="10">
    <source>
        <dbReference type="SMART" id="SM00382"/>
    </source>
</evidence>
<dbReference type="InterPro" id="IPR000523">
    <property type="entry name" value="Mg_chelatse_chII-like_cat_dom"/>
</dbReference>
<evidence type="ECO:0000256" key="4">
    <source>
        <dbReference type="ARBA" id="ARBA00022598"/>
    </source>
</evidence>
<dbReference type="GO" id="GO:0009507">
    <property type="term" value="C:chloroplast"/>
    <property type="evidence" value="ECO:0007669"/>
    <property type="project" value="UniProtKB-SubCell"/>
</dbReference>
<reference evidence="11" key="1">
    <citation type="journal article" date="2019" name="Mol. Phylogenet. Evol.">
        <title>Morphological evolution and classification of the red algal order Ceramiales inferred using plastid phylogenomics.</title>
        <authorList>
            <person name="Diaz-Tapia P."/>
            <person name="Pasella M.M."/>
            <person name="Verbruggen H."/>
            <person name="Maggs C.A."/>
        </authorList>
    </citation>
    <scope>NUCLEOTIDE SEQUENCE</scope>
    <source>
        <strain evidence="11">HV6547_2</strain>
    </source>
</reference>
<dbReference type="InterPro" id="IPR045006">
    <property type="entry name" value="CHLI-like"/>
</dbReference>
<dbReference type="CDD" id="cd00009">
    <property type="entry name" value="AAA"/>
    <property type="match status" value="1"/>
</dbReference>
<dbReference type="EMBL" id="MK814618">
    <property type="protein sequence ID" value="QCI05142.1"/>
    <property type="molecule type" value="Genomic_DNA"/>
</dbReference>
<dbReference type="Gene3D" id="1.10.8.80">
    <property type="entry name" value="Magnesium chelatase subunit I, C-Terminal domain"/>
    <property type="match status" value="1"/>
</dbReference>
<dbReference type="Gene3D" id="3.40.50.300">
    <property type="entry name" value="P-loop containing nucleotide triphosphate hydrolases"/>
    <property type="match status" value="1"/>
</dbReference>
<gene>
    <name evidence="11" type="primary">chlI</name>
</gene>
<accession>A0A4D6WPK7</accession>
<dbReference type="InterPro" id="IPR027417">
    <property type="entry name" value="P-loop_NTPase"/>
</dbReference>